<reference evidence="2" key="1">
    <citation type="journal article" date="2019" name="Int. J. Syst. Evol. Microbiol.">
        <title>The Global Catalogue of Microorganisms (GCM) 10K type strain sequencing project: providing services to taxonomists for standard genome sequencing and annotation.</title>
        <authorList>
            <consortium name="The Broad Institute Genomics Platform"/>
            <consortium name="The Broad Institute Genome Sequencing Center for Infectious Disease"/>
            <person name="Wu L."/>
            <person name="Ma J."/>
        </authorList>
    </citation>
    <scope>NUCLEOTIDE SEQUENCE [LARGE SCALE GENOMIC DNA]</scope>
    <source>
        <strain evidence="2">GH52</strain>
    </source>
</reference>
<dbReference type="SUPFAM" id="SSF56059">
    <property type="entry name" value="Glutathione synthetase ATP-binding domain-like"/>
    <property type="match status" value="1"/>
</dbReference>
<dbReference type="InterPro" id="IPR026838">
    <property type="entry name" value="YheC/D"/>
</dbReference>
<proteinExistence type="predicted"/>
<evidence type="ECO:0000313" key="1">
    <source>
        <dbReference type="EMBL" id="MFD2116545.1"/>
    </source>
</evidence>
<evidence type="ECO:0000313" key="2">
    <source>
        <dbReference type="Proteomes" id="UP001597362"/>
    </source>
</evidence>
<dbReference type="Pfam" id="PF14398">
    <property type="entry name" value="ATPgrasp_YheCD"/>
    <property type="match status" value="1"/>
</dbReference>
<name>A0ABW4YLD2_9BACL</name>
<dbReference type="RefSeq" id="WP_377772807.1">
    <property type="nucleotide sequence ID" value="NZ_JBHUHO010000030.1"/>
</dbReference>
<accession>A0ABW4YLD2</accession>
<dbReference type="Proteomes" id="UP001597362">
    <property type="component" value="Unassembled WGS sequence"/>
</dbReference>
<keyword evidence="2" id="KW-1185">Reference proteome</keyword>
<dbReference type="Gene3D" id="3.30.470.20">
    <property type="entry name" value="ATP-grasp fold, B domain"/>
    <property type="match status" value="1"/>
</dbReference>
<comment type="caution">
    <text evidence="1">The sequence shown here is derived from an EMBL/GenBank/DDBJ whole genome shotgun (WGS) entry which is preliminary data.</text>
</comment>
<gene>
    <name evidence="1" type="ORF">ACFSJH_12505</name>
</gene>
<protein>
    <submittedName>
        <fullName evidence="1">YheC/YheD family protein</fullName>
    </submittedName>
</protein>
<sequence>MATPRLGILTLYMNDQRTLEEKPVYEKMTVAGQQMGIDIFVFTPDDVNYSKDRIHALFYNTHKKTWRRQWTTFPNAIYDRCRLQKSERFQRLQKFRRHYGNVTFLNRPLRNKWTIHNAFMKEPKFRSFMPSTKLVNHLSDIIQMLQKFPIIYLKPISGTGGRGIIRIEKRRNGLLYIQGRNQQRGIITPRQITLSSLGAFLSTWNLRSTRYIVQQGLDLKLNNGLVHDYRMLVQKNGLGEWKVTGCAGRVGAKGSITSNLHGGGKAIPMNELLRIWFKDDFKLEAIKQQINWFGEEAAKYLEKTYGSLCELAFDLAIDKDGKIWMIEVNPKPAREVFIRAGEHAVYEQAIAKPLEYALWLLQK</sequence>
<organism evidence="1 2">
    <name type="scientific">Paenibacillus yanchengensis</name>
    <dbReference type="NCBI Taxonomy" id="2035833"/>
    <lineage>
        <taxon>Bacteria</taxon>
        <taxon>Bacillati</taxon>
        <taxon>Bacillota</taxon>
        <taxon>Bacilli</taxon>
        <taxon>Bacillales</taxon>
        <taxon>Paenibacillaceae</taxon>
        <taxon>Paenibacillus</taxon>
    </lineage>
</organism>
<dbReference type="EMBL" id="JBHUHO010000030">
    <property type="protein sequence ID" value="MFD2116545.1"/>
    <property type="molecule type" value="Genomic_DNA"/>
</dbReference>